<dbReference type="InterPro" id="IPR001133">
    <property type="entry name" value="NADH_UbQ_OxRdtase_chain4L/K"/>
</dbReference>
<evidence type="ECO:0000256" key="1">
    <source>
        <dbReference type="ARBA" id="ARBA00002378"/>
    </source>
</evidence>
<keyword evidence="7 11" id="KW-0874">Quinone</keyword>
<evidence type="ECO:0000256" key="10">
    <source>
        <dbReference type="ARBA" id="ARBA00023136"/>
    </source>
</evidence>
<comment type="subcellular location">
    <subcellularLocation>
        <location evidence="11">Cell membrane</location>
        <topology evidence="11">Multi-pass membrane protein</topology>
    </subcellularLocation>
    <subcellularLocation>
        <location evidence="2">Membrane</location>
        <topology evidence="2">Multi-pass membrane protein</topology>
    </subcellularLocation>
</comment>
<sequence length="103" mass="11251">MIVPFEHVLILAGVLFALGLVCVLVWRMNLIMLLIGIEVMLNAAMLAFVGGAARWGMADGQVFSLVIMALTSAEVSLALAMVVYLHRRKRTVDADEFSTLKDT</sequence>
<comment type="similarity">
    <text evidence="3 11">Belongs to the complex I subunit 4L family.</text>
</comment>
<keyword evidence="6 11" id="KW-0812">Transmembrane</keyword>
<keyword evidence="11" id="KW-0830">Ubiquinone</keyword>
<reference evidence="12" key="1">
    <citation type="journal article" date="2020" name="mSystems">
        <title>Genome- and Community-Level Interaction Insights into Carbon Utilization and Element Cycling Functions of Hydrothermarchaeota in Hydrothermal Sediment.</title>
        <authorList>
            <person name="Zhou Z."/>
            <person name="Liu Y."/>
            <person name="Xu W."/>
            <person name="Pan J."/>
            <person name="Luo Z.H."/>
            <person name="Li M."/>
        </authorList>
    </citation>
    <scope>NUCLEOTIDE SEQUENCE [LARGE SCALE GENOMIC DNA]</scope>
    <source>
        <strain evidence="12">SpSt-349</strain>
    </source>
</reference>
<dbReference type="PANTHER" id="PTHR11434">
    <property type="entry name" value="NADH-UBIQUINONE OXIDOREDUCTASE SUBUNIT ND4L"/>
    <property type="match status" value="1"/>
</dbReference>
<evidence type="ECO:0000256" key="8">
    <source>
        <dbReference type="ARBA" id="ARBA00022967"/>
    </source>
</evidence>
<comment type="function">
    <text evidence="1 11">NDH-1 shuttles electrons from NADH, via FMN and iron-sulfur (Fe-S) centers, to quinones in the respiratory chain. The immediate electron acceptor for the enzyme in this species is believed to be ubiquinone. Couples the redox reaction to proton translocation (for every two electrons transferred, four hydrogen ions are translocated across the cytoplasmic membrane), and thus conserves the redox energy in a proton gradient.</text>
</comment>
<dbReference type="GO" id="GO:0005886">
    <property type="term" value="C:plasma membrane"/>
    <property type="evidence" value="ECO:0007669"/>
    <property type="project" value="UniProtKB-SubCell"/>
</dbReference>
<dbReference type="GO" id="GO:0048038">
    <property type="term" value="F:quinone binding"/>
    <property type="evidence" value="ECO:0007669"/>
    <property type="project" value="UniProtKB-KW"/>
</dbReference>
<dbReference type="NCBIfam" id="NF004320">
    <property type="entry name" value="PRK05715.1-2"/>
    <property type="match status" value="1"/>
</dbReference>
<dbReference type="GO" id="GO:0030964">
    <property type="term" value="C:NADH dehydrogenase complex"/>
    <property type="evidence" value="ECO:0007669"/>
    <property type="project" value="TreeGrafter"/>
</dbReference>
<evidence type="ECO:0000256" key="3">
    <source>
        <dbReference type="ARBA" id="ARBA00010519"/>
    </source>
</evidence>
<dbReference type="PANTHER" id="PTHR11434:SF16">
    <property type="entry name" value="NADH-UBIQUINONE OXIDOREDUCTASE CHAIN 4L"/>
    <property type="match status" value="1"/>
</dbReference>
<name>A0A831UEQ9_GEOME</name>
<dbReference type="GO" id="GO:0050136">
    <property type="term" value="F:NADH dehydrogenase (quinone) (non-electrogenic) activity"/>
    <property type="evidence" value="ECO:0007669"/>
    <property type="project" value="UniProtKB-UniRule"/>
</dbReference>
<dbReference type="FunFam" id="1.10.287.3510:FF:000001">
    <property type="entry name" value="NADH-quinone oxidoreductase subunit K"/>
    <property type="match status" value="1"/>
</dbReference>
<evidence type="ECO:0000256" key="9">
    <source>
        <dbReference type="ARBA" id="ARBA00022989"/>
    </source>
</evidence>
<dbReference type="InterPro" id="IPR039428">
    <property type="entry name" value="NUOK/Mnh_C1-like"/>
</dbReference>
<keyword evidence="12" id="KW-0560">Oxidoreductase</keyword>
<keyword evidence="8 11" id="KW-1278">Translocase</keyword>
<keyword evidence="11" id="KW-1003">Cell membrane</keyword>
<keyword evidence="10 11" id="KW-0472">Membrane</keyword>
<organism evidence="12">
    <name type="scientific">Geobacter metallireducens</name>
    <dbReference type="NCBI Taxonomy" id="28232"/>
    <lineage>
        <taxon>Bacteria</taxon>
        <taxon>Pseudomonadati</taxon>
        <taxon>Thermodesulfobacteriota</taxon>
        <taxon>Desulfuromonadia</taxon>
        <taxon>Geobacterales</taxon>
        <taxon>Geobacteraceae</taxon>
        <taxon>Geobacter</taxon>
    </lineage>
</organism>
<evidence type="ECO:0000256" key="4">
    <source>
        <dbReference type="ARBA" id="ARBA00022448"/>
    </source>
</evidence>
<dbReference type="EC" id="7.1.1.-" evidence="11"/>
<evidence type="ECO:0000313" key="12">
    <source>
        <dbReference type="EMBL" id="HEN43042.1"/>
    </source>
</evidence>
<feature type="transmembrane region" description="Helical" evidence="11">
    <location>
        <begin position="33"/>
        <end position="56"/>
    </location>
</feature>
<dbReference type="Pfam" id="PF00420">
    <property type="entry name" value="Oxidored_q2"/>
    <property type="match status" value="1"/>
</dbReference>
<evidence type="ECO:0000256" key="5">
    <source>
        <dbReference type="ARBA" id="ARBA00022519"/>
    </source>
</evidence>
<dbReference type="AlphaFoldDB" id="A0A831UEQ9"/>
<keyword evidence="9 11" id="KW-1133">Transmembrane helix</keyword>
<protein>
    <recommendedName>
        <fullName evidence="11">NADH-quinone oxidoreductase subunit K</fullName>
        <ecNumber evidence="11">7.1.1.-</ecNumber>
    </recommendedName>
    <alternativeName>
        <fullName evidence="11">NADH dehydrogenase I subunit K</fullName>
    </alternativeName>
    <alternativeName>
        <fullName evidence="11">NDH-1 subunit K</fullName>
    </alternativeName>
</protein>
<comment type="caution">
    <text evidence="12">The sequence shown here is derived from an EMBL/GenBank/DDBJ whole genome shotgun (WGS) entry which is preliminary data.</text>
</comment>
<evidence type="ECO:0000256" key="11">
    <source>
        <dbReference type="HAMAP-Rule" id="MF_01456"/>
    </source>
</evidence>
<feature type="transmembrane region" description="Helical" evidence="11">
    <location>
        <begin position="6"/>
        <end position="26"/>
    </location>
</feature>
<accession>A0A831UEQ9</accession>
<keyword evidence="4 11" id="KW-0813">Transport</keyword>
<dbReference type="EMBL" id="DSOV01000052">
    <property type="protein sequence ID" value="HEN43042.1"/>
    <property type="molecule type" value="Genomic_DNA"/>
</dbReference>
<proteinExistence type="inferred from homology"/>
<keyword evidence="11" id="KW-0520">NAD</keyword>
<evidence type="ECO:0000256" key="7">
    <source>
        <dbReference type="ARBA" id="ARBA00022719"/>
    </source>
</evidence>
<keyword evidence="5" id="KW-0997">Cell inner membrane</keyword>
<comment type="subunit">
    <text evidence="11">NDH-1 is composed of 14 different subunits. Subunits NuoA, H, J, K, L, M, N constitute the membrane sector of the complex.</text>
</comment>
<evidence type="ECO:0000256" key="2">
    <source>
        <dbReference type="ARBA" id="ARBA00004141"/>
    </source>
</evidence>
<evidence type="ECO:0000256" key="6">
    <source>
        <dbReference type="ARBA" id="ARBA00022692"/>
    </source>
</evidence>
<dbReference type="GO" id="GO:0042773">
    <property type="term" value="P:ATP synthesis coupled electron transport"/>
    <property type="evidence" value="ECO:0007669"/>
    <property type="project" value="InterPro"/>
</dbReference>
<gene>
    <name evidence="11 12" type="primary">nuoK</name>
    <name evidence="12" type="ORF">ENQ87_11865</name>
</gene>
<dbReference type="Gene3D" id="1.10.287.3510">
    <property type="match status" value="1"/>
</dbReference>
<comment type="catalytic activity">
    <reaction evidence="11">
        <text>a quinone + NADH + 5 H(+)(in) = a quinol + NAD(+) + 4 H(+)(out)</text>
        <dbReference type="Rhea" id="RHEA:57888"/>
        <dbReference type="ChEBI" id="CHEBI:15378"/>
        <dbReference type="ChEBI" id="CHEBI:24646"/>
        <dbReference type="ChEBI" id="CHEBI:57540"/>
        <dbReference type="ChEBI" id="CHEBI:57945"/>
        <dbReference type="ChEBI" id="CHEBI:132124"/>
    </reaction>
</comment>
<feature type="transmembrane region" description="Helical" evidence="11">
    <location>
        <begin position="62"/>
        <end position="85"/>
    </location>
</feature>
<dbReference type="HAMAP" id="MF_01456">
    <property type="entry name" value="NDH1_NuoK"/>
    <property type="match status" value="1"/>
</dbReference>